<organism evidence="1 2">
    <name type="scientific">Candidatus Doudnabacteria bacterium RIFCSPHIGHO2_02_FULL_46_11</name>
    <dbReference type="NCBI Taxonomy" id="1817832"/>
    <lineage>
        <taxon>Bacteria</taxon>
        <taxon>Candidatus Doudnaibacteriota</taxon>
    </lineage>
</organism>
<dbReference type="EMBL" id="MFES01000016">
    <property type="protein sequence ID" value="OGE86002.1"/>
    <property type="molecule type" value="Genomic_DNA"/>
</dbReference>
<protein>
    <submittedName>
        <fullName evidence="1">Uncharacterized protein</fullName>
    </submittedName>
</protein>
<name>A0A1F5P8H1_9BACT</name>
<dbReference type="Proteomes" id="UP000176786">
    <property type="component" value="Unassembled WGS sequence"/>
</dbReference>
<gene>
    <name evidence="1" type="ORF">A3J48_03105</name>
</gene>
<accession>A0A1F5P8H1</accession>
<dbReference type="AlphaFoldDB" id="A0A1F5P8H1"/>
<sequence length="162" mass="18009">MEQGMFKKILILVLIIAALVVGAYLIANQFGSKIDSPQGSAADGVKIEQVDLVNTLTPQERLPKGFPSDVPVETASVTQSFSADYNERNVKQSSLTYLSEKSFDEKYQEYKTFMDRNDYTYKESGPNLTVRALSGKKNNADLVVVVSDKGDKVQVQISYVER</sequence>
<reference evidence="1 2" key="1">
    <citation type="journal article" date="2016" name="Nat. Commun.">
        <title>Thousands of microbial genomes shed light on interconnected biogeochemical processes in an aquifer system.</title>
        <authorList>
            <person name="Anantharaman K."/>
            <person name="Brown C.T."/>
            <person name="Hug L.A."/>
            <person name="Sharon I."/>
            <person name="Castelle C.J."/>
            <person name="Probst A.J."/>
            <person name="Thomas B.C."/>
            <person name="Singh A."/>
            <person name="Wilkins M.J."/>
            <person name="Karaoz U."/>
            <person name="Brodie E.L."/>
            <person name="Williams K.H."/>
            <person name="Hubbard S.S."/>
            <person name="Banfield J.F."/>
        </authorList>
    </citation>
    <scope>NUCLEOTIDE SEQUENCE [LARGE SCALE GENOMIC DNA]</scope>
</reference>
<comment type="caution">
    <text evidence="1">The sequence shown here is derived from an EMBL/GenBank/DDBJ whole genome shotgun (WGS) entry which is preliminary data.</text>
</comment>
<proteinExistence type="predicted"/>
<evidence type="ECO:0000313" key="2">
    <source>
        <dbReference type="Proteomes" id="UP000176786"/>
    </source>
</evidence>
<evidence type="ECO:0000313" key="1">
    <source>
        <dbReference type="EMBL" id="OGE86002.1"/>
    </source>
</evidence>